<evidence type="ECO:0000256" key="1">
    <source>
        <dbReference type="SAM" id="MobiDB-lite"/>
    </source>
</evidence>
<feature type="region of interest" description="Disordered" evidence="1">
    <location>
        <begin position="23"/>
        <end position="42"/>
    </location>
</feature>
<reference evidence="2 3" key="1">
    <citation type="submission" date="2018-12" db="EMBL/GenBank/DDBJ databases">
        <title>The whole draft genome of Aquabacterium sp. SJQ9.</title>
        <authorList>
            <person name="Sun L."/>
            <person name="Gao X."/>
            <person name="Chen W."/>
            <person name="Huang K."/>
        </authorList>
    </citation>
    <scope>NUCLEOTIDE SEQUENCE [LARGE SCALE GENOMIC DNA]</scope>
    <source>
        <strain evidence="2 3">SJQ9</strain>
    </source>
</reference>
<proteinExistence type="predicted"/>
<organism evidence="2 3">
    <name type="scientific">Aquabacterium soli</name>
    <dbReference type="NCBI Taxonomy" id="2493092"/>
    <lineage>
        <taxon>Bacteria</taxon>
        <taxon>Pseudomonadati</taxon>
        <taxon>Pseudomonadota</taxon>
        <taxon>Betaproteobacteria</taxon>
        <taxon>Burkholderiales</taxon>
        <taxon>Aquabacterium</taxon>
    </lineage>
</organism>
<dbReference type="AlphaFoldDB" id="A0A426VE34"/>
<evidence type="ECO:0000313" key="2">
    <source>
        <dbReference type="EMBL" id="RRS05060.1"/>
    </source>
</evidence>
<name>A0A426VE34_9BURK</name>
<evidence type="ECO:0000313" key="3">
    <source>
        <dbReference type="Proteomes" id="UP000269265"/>
    </source>
</evidence>
<sequence>MANGWTLERKQRQAQLIHTWRPWEQSTGPKTPEGKAVTAKNADKGGLWRVEREALKELRASLRAQKEVMHEVADRLLGTQADD</sequence>
<comment type="caution">
    <text evidence="2">The sequence shown here is derived from an EMBL/GenBank/DDBJ whole genome shotgun (WGS) entry which is preliminary data.</text>
</comment>
<dbReference type="EMBL" id="RSED01000004">
    <property type="protein sequence ID" value="RRS05060.1"/>
    <property type="molecule type" value="Genomic_DNA"/>
</dbReference>
<accession>A0A426VE34</accession>
<gene>
    <name evidence="2" type="ORF">EIP75_05640</name>
</gene>
<dbReference type="Proteomes" id="UP000269265">
    <property type="component" value="Unassembled WGS sequence"/>
</dbReference>
<protein>
    <submittedName>
        <fullName evidence="2">Uncharacterized protein</fullName>
    </submittedName>
</protein>
<keyword evidence="3" id="KW-1185">Reference proteome</keyword>